<evidence type="ECO:0000313" key="3">
    <source>
        <dbReference type="EMBL" id="QBP11923.1"/>
    </source>
</evidence>
<dbReference type="RefSeq" id="WP_017513664.1">
    <property type="nucleotide sequence ID" value="NZ_CP037901.1"/>
</dbReference>
<feature type="signal peptide" evidence="2">
    <location>
        <begin position="1"/>
        <end position="25"/>
    </location>
</feature>
<organism evidence="3 4">
    <name type="scientific">Cupriavidus metallidurans</name>
    <dbReference type="NCBI Taxonomy" id="119219"/>
    <lineage>
        <taxon>Bacteria</taxon>
        <taxon>Pseudomonadati</taxon>
        <taxon>Pseudomonadota</taxon>
        <taxon>Betaproteobacteria</taxon>
        <taxon>Burkholderiales</taxon>
        <taxon>Burkholderiaceae</taxon>
        <taxon>Cupriavidus</taxon>
    </lineage>
</organism>
<dbReference type="AlphaFoldDB" id="A0A482IWF8"/>
<reference evidence="3 4" key="1">
    <citation type="submission" date="2019-03" db="EMBL/GenBank/DDBJ databases">
        <title>Comparative insights into the high quality Complete genome sequence of highly metal resistant Cupriavidus metallidurans strain BS1 isolated from a gold-copper mine.</title>
        <authorList>
            <person name="Mazhar H.S."/>
            <person name="Rensing C."/>
        </authorList>
    </citation>
    <scope>NUCLEOTIDE SEQUENCE [LARGE SCALE GENOMIC DNA]</scope>
    <source>
        <strain evidence="3 4">BS1</strain>
    </source>
</reference>
<dbReference type="OrthoDB" id="8965746at2"/>
<evidence type="ECO:0000256" key="2">
    <source>
        <dbReference type="SAM" id="SignalP"/>
    </source>
</evidence>
<evidence type="ECO:0000313" key="4">
    <source>
        <dbReference type="Proteomes" id="UP000253772"/>
    </source>
</evidence>
<keyword evidence="2" id="KW-0732">Signal</keyword>
<gene>
    <name evidence="3" type="ORF">DDF84_019190</name>
</gene>
<dbReference type="Proteomes" id="UP000253772">
    <property type="component" value="Chromosome c2"/>
</dbReference>
<evidence type="ECO:0008006" key="5">
    <source>
        <dbReference type="Google" id="ProtNLM"/>
    </source>
</evidence>
<name>A0A482IWF8_9BURK</name>
<accession>A0A482IWF8</accession>
<evidence type="ECO:0000256" key="1">
    <source>
        <dbReference type="SAM" id="MobiDB-lite"/>
    </source>
</evidence>
<proteinExistence type="predicted"/>
<feature type="region of interest" description="Disordered" evidence="1">
    <location>
        <begin position="86"/>
        <end position="106"/>
    </location>
</feature>
<protein>
    <recommendedName>
        <fullName evidence="5">Copper resistance protein CopQ</fullName>
    </recommendedName>
</protein>
<feature type="chain" id="PRO_5019741082" description="Copper resistance protein CopQ" evidence="2">
    <location>
        <begin position="26"/>
        <end position="106"/>
    </location>
</feature>
<sequence>MTRTIALKLASSLVLSLAALGAAQAGTVPADKYDYEFRTGESAGTRVPADKYGYEFRTHDTFTDGARAGKFDAFTDGARKVAGLDKAGVSAEPARSFDPYLDGARA</sequence>
<dbReference type="EMBL" id="CP037901">
    <property type="protein sequence ID" value="QBP11923.1"/>
    <property type="molecule type" value="Genomic_DNA"/>
</dbReference>